<accession>A0A369J6V9</accession>
<dbReference type="Proteomes" id="UP000076154">
    <property type="component" value="Unassembled WGS sequence"/>
</dbReference>
<evidence type="ECO:0000259" key="2">
    <source>
        <dbReference type="Pfam" id="PF20152"/>
    </source>
</evidence>
<dbReference type="Pfam" id="PF20152">
    <property type="entry name" value="DUF6534"/>
    <property type="match status" value="1"/>
</dbReference>
<sequence>MHLNNPKPPTNHTPNRADFLSSSSHYWRYTQPANLLSHKYINSARYHLSPSFRDLGHSIATFLFGLTTSQIWVYFRDFPADPLPSKILVSVVWLTELAHQCCTSQLIYWFTIQAFCDPHLLYSHAPIGLIALPTITSLSSLLVTSFLIHSLWKSTRNVLLVTLSIILQLAQLSTAVAIGILELRVTTFDEFLLRFRAIIVTSWISGAFLDVLLTMALCYDLCSRRPSALHRTSRMIDRLILWCVGTGMVTSIAVVTMTLCFCVMPTNNRIWMAIYLFLPRLYSNSLLVLLNTRHSLRHMGSTTVPARPWRSQ</sequence>
<feature type="transmembrane region" description="Helical" evidence="1">
    <location>
        <begin position="130"/>
        <end position="152"/>
    </location>
</feature>
<keyword evidence="1" id="KW-0812">Transmembrane</keyword>
<organism evidence="3 4">
    <name type="scientific">Hypsizygus marmoreus</name>
    <name type="common">White beech mushroom</name>
    <name type="synonym">Agaricus marmoreus</name>
    <dbReference type="NCBI Taxonomy" id="39966"/>
    <lineage>
        <taxon>Eukaryota</taxon>
        <taxon>Fungi</taxon>
        <taxon>Dikarya</taxon>
        <taxon>Basidiomycota</taxon>
        <taxon>Agaricomycotina</taxon>
        <taxon>Agaricomycetes</taxon>
        <taxon>Agaricomycetidae</taxon>
        <taxon>Agaricales</taxon>
        <taxon>Tricholomatineae</taxon>
        <taxon>Lyophyllaceae</taxon>
        <taxon>Hypsizygus</taxon>
    </lineage>
</organism>
<feature type="transmembrane region" description="Helical" evidence="1">
    <location>
        <begin position="270"/>
        <end position="290"/>
    </location>
</feature>
<dbReference type="PANTHER" id="PTHR40465:SF1">
    <property type="entry name" value="DUF6534 DOMAIN-CONTAINING PROTEIN"/>
    <property type="match status" value="1"/>
</dbReference>
<evidence type="ECO:0000313" key="4">
    <source>
        <dbReference type="Proteomes" id="UP000076154"/>
    </source>
</evidence>
<comment type="caution">
    <text evidence="3">The sequence shown here is derived from an EMBL/GenBank/DDBJ whole genome shotgun (WGS) entry which is preliminary data.</text>
</comment>
<protein>
    <recommendedName>
        <fullName evidence="2">DUF6534 domain-containing protein</fullName>
    </recommendedName>
</protein>
<keyword evidence="4" id="KW-1185">Reference proteome</keyword>
<keyword evidence="1" id="KW-0472">Membrane</keyword>
<gene>
    <name evidence="3" type="ORF">Hypma_004723</name>
</gene>
<feature type="transmembrane region" description="Helical" evidence="1">
    <location>
        <begin position="193"/>
        <end position="219"/>
    </location>
</feature>
<evidence type="ECO:0000313" key="3">
    <source>
        <dbReference type="EMBL" id="RDB15224.1"/>
    </source>
</evidence>
<feature type="transmembrane region" description="Helical" evidence="1">
    <location>
        <begin position="55"/>
        <end position="75"/>
    </location>
</feature>
<feature type="transmembrane region" description="Helical" evidence="1">
    <location>
        <begin position="159"/>
        <end position="181"/>
    </location>
</feature>
<name>A0A369J6V9_HYPMA</name>
<feature type="domain" description="DUF6534" evidence="2">
    <location>
        <begin position="207"/>
        <end position="295"/>
    </location>
</feature>
<dbReference type="EMBL" id="LUEZ02000184">
    <property type="protein sequence ID" value="RDB15224.1"/>
    <property type="molecule type" value="Genomic_DNA"/>
</dbReference>
<proteinExistence type="predicted"/>
<evidence type="ECO:0000256" key="1">
    <source>
        <dbReference type="SAM" id="Phobius"/>
    </source>
</evidence>
<dbReference type="InterPro" id="IPR045339">
    <property type="entry name" value="DUF6534"/>
</dbReference>
<reference evidence="3" key="1">
    <citation type="submission" date="2018-04" db="EMBL/GenBank/DDBJ databases">
        <title>Whole genome sequencing of Hypsizygus marmoreus.</title>
        <authorList>
            <person name="Choi I.-G."/>
            <person name="Min B."/>
            <person name="Kim J.-G."/>
            <person name="Kim S."/>
            <person name="Oh Y.-L."/>
            <person name="Kong W.-S."/>
            <person name="Park H."/>
            <person name="Jeong J."/>
            <person name="Song E.-S."/>
        </authorList>
    </citation>
    <scope>NUCLEOTIDE SEQUENCE [LARGE SCALE GENOMIC DNA]</scope>
    <source>
        <strain evidence="3">51987-8</strain>
    </source>
</reference>
<dbReference type="OrthoDB" id="3060330at2759"/>
<keyword evidence="1" id="KW-1133">Transmembrane helix</keyword>
<dbReference type="PANTHER" id="PTHR40465">
    <property type="entry name" value="CHROMOSOME 1, WHOLE GENOME SHOTGUN SEQUENCE"/>
    <property type="match status" value="1"/>
</dbReference>
<dbReference type="STRING" id="39966.A0A369J6V9"/>
<dbReference type="AlphaFoldDB" id="A0A369J6V9"/>
<feature type="transmembrane region" description="Helical" evidence="1">
    <location>
        <begin position="239"/>
        <end position="264"/>
    </location>
</feature>
<dbReference type="InParanoid" id="A0A369J6V9"/>